<accession>A0AAF0QR92</accession>
<dbReference type="Proteomes" id="UP001234989">
    <property type="component" value="Chromosome 4"/>
</dbReference>
<gene>
    <name evidence="2" type="ORF">MTR67_017929</name>
</gene>
<evidence type="ECO:0000256" key="1">
    <source>
        <dbReference type="SAM" id="Phobius"/>
    </source>
</evidence>
<protein>
    <submittedName>
        <fullName evidence="2">Uncharacterized protein</fullName>
    </submittedName>
</protein>
<organism evidence="2 3">
    <name type="scientific">Solanum verrucosum</name>
    <dbReference type="NCBI Taxonomy" id="315347"/>
    <lineage>
        <taxon>Eukaryota</taxon>
        <taxon>Viridiplantae</taxon>
        <taxon>Streptophyta</taxon>
        <taxon>Embryophyta</taxon>
        <taxon>Tracheophyta</taxon>
        <taxon>Spermatophyta</taxon>
        <taxon>Magnoliopsida</taxon>
        <taxon>eudicotyledons</taxon>
        <taxon>Gunneridae</taxon>
        <taxon>Pentapetalae</taxon>
        <taxon>asterids</taxon>
        <taxon>lamiids</taxon>
        <taxon>Solanales</taxon>
        <taxon>Solanaceae</taxon>
        <taxon>Solanoideae</taxon>
        <taxon>Solaneae</taxon>
        <taxon>Solanum</taxon>
    </lineage>
</organism>
<sequence>MLYGYNFFYVTWVFIFPLLFLQNVIILAPSILHIICFFTQDRNMLLWTIILFVKRFPKVTLRFLMFPPHNNLLIFLRKVSLLQNSRSFGTIFMFVPPLQIEGG</sequence>
<keyword evidence="3" id="KW-1185">Reference proteome</keyword>
<evidence type="ECO:0000313" key="3">
    <source>
        <dbReference type="Proteomes" id="UP001234989"/>
    </source>
</evidence>
<keyword evidence="1" id="KW-0812">Transmembrane</keyword>
<dbReference type="AlphaFoldDB" id="A0AAF0QR92"/>
<evidence type="ECO:0000313" key="2">
    <source>
        <dbReference type="EMBL" id="WMV24544.1"/>
    </source>
</evidence>
<feature type="transmembrane region" description="Helical" evidence="1">
    <location>
        <begin position="12"/>
        <end position="38"/>
    </location>
</feature>
<reference evidence="2" key="1">
    <citation type="submission" date="2023-08" db="EMBL/GenBank/DDBJ databases">
        <title>A de novo genome assembly of Solanum verrucosum Schlechtendal, a Mexican diploid species geographically isolated from the other diploid A-genome species in potato relatives.</title>
        <authorList>
            <person name="Hosaka K."/>
        </authorList>
    </citation>
    <scope>NUCLEOTIDE SEQUENCE</scope>
    <source>
        <tissue evidence="2">Young leaves</tissue>
    </source>
</reference>
<keyword evidence="1" id="KW-1133">Transmembrane helix</keyword>
<dbReference type="EMBL" id="CP133615">
    <property type="protein sequence ID" value="WMV24544.1"/>
    <property type="molecule type" value="Genomic_DNA"/>
</dbReference>
<proteinExistence type="predicted"/>
<name>A0AAF0QR92_SOLVR</name>
<keyword evidence="1" id="KW-0472">Membrane</keyword>